<dbReference type="EMBL" id="VLJT01000102">
    <property type="protein sequence ID" value="TWH05075.1"/>
    <property type="molecule type" value="Genomic_DNA"/>
</dbReference>
<protein>
    <submittedName>
        <fullName evidence="1">Uncharacterized protein</fullName>
    </submittedName>
</protein>
<dbReference type="AlphaFoldDB" id="A0A562D5R3"/>
<proteinExistence type="predicted"/>
<accession>A0A562D5R3</accession>
<dbReference type="Proteomes" id="UP000317573">
    <property type="component" value="Unassembled WGS sequence"/>
</dbReference>
<comment type="caution">
    <text evidence="1">The sequence shown here is derived from an EMBL/GenBank/DDBJ whole genome shotgun (WGS) entry which is preliminary data.</text>
</comment>
<gene>
    <name evidence="1" type="ORF">L618_009700000020</name>
</gene>
<reference evidence="1 2" key="1">
    <citation type="submission" date="2019-07" db="EMBL/GenBank/DDBJ databases">
        <title>Genome sequencing of lignin-degrading bacterial isolates.</title>
        <authorList>
            <person name="Gladden J."/>
        </authorList>
    </citation>
    <scope>NUCLEOTIDE SEQUENCE [LARGE SCALE GENOMIC DNA]</scope>
    <source>
        <strain evidence="1 2">J45</strain>
    </source>
</reference>
<evidence type="ECO:0000313" key="2">
    <source>
        <dbReference type="Proteomes" id="UP000317573"/>
    </source>
</evidence>
<sequence>MAAAVLCLSLVGCAGVEGTPTAATSTLSGPDPARCEEVPQAEVAQIDSSFLDGQRLIGARGVQDGAFFYIAGTVLTRDGTMDAPGAVWVVHQGSVYSISDAAASRSYMPDGRGILAANPYSEAGLLVQDCVTVGR</sequence>
<organism evidence="1 2">
    <name type="scientific">Rhodococcus rhodochrous J45</name>
    <dbReference type="NCBI Taxonomy" id="935266"/>
    <lineage>
        <taxon>Bacteria</taxon>
        <taxon>Bacillati</taxon>
        <taxon>Actinomycetota</taxon>
        <taxon>Actinomycetes</taxon>
        <taxon>Mycobacteriales</taxon>
        <taxon>Nocardiaceae</taxon>
        <taxon>Rhodococcus</taxon>
    </lineage>
</organism>
<name>A0A562D5R3_RHORH</name>
<evidence type="ECO:0000313" key="1">
    <source>
        <dbReference type="EMBL" id="TWH05075.1"/>
    </source>
</evidence>